<dbReference type="RefSeq" id="XP_006557980.1">
    <property type="nucleotide sequence ID" value="XM_006557917.3"/>
</dbReference>
<evidence type="ECO:0000313" key="2">
    <source>
        <dbReference type="Proteomes" id="UP000005203"/>
    </source>
</evidence>
<accession>A0A7M7GKS6</accession>
<accession>A0A8B6YR96</accession>
<dbReference type="GeneID" id="102653803"/>
<gene>
    <name evidence="3" type="primary">LOC102653803</name>
</gene>
<dbReference type="EnsemblMetazoa" id="XM_006557917">
    <property type="protein sequence ID" value="XP_006557980"/>
    <property type="gene ID" value="LOC102653803"/>
</dbReference>
<proteinExistence type="predicted"/>
<reference evidence="3" key="2">
    <citation type="submission" date="2025-04" db="UniProtKB">
        <authorList>
            <consortium name="RefSeq"/>
        </authorList>
    </citation>
    <scope>IDENTIFICATION</scope>
    <source>
        <strain evidence="3">DH4</strain>
        <tissue evidence="3">Whole body</tissue>
    </source>
</reference>
<evidence type="ECO:0000313" key="1">
    <source>
        <dbReference type="EnsemblMetazoa" id="XP_006557980"/>
    </source>
</evidence>
<dbReference type="AlphaFoldDB" id="A0A7M7GKS6"/>
<keyword evidence="2" id="KW-1185">Reference proteome</keyword>
<organism evidence="1">
    <name type="scientific">Apis mellifera</name>
    <name type="common">Honeybee</name>
    <dbReference type="NCBI Taxonomy" id="7460"/>
    <lineage>
        <taxon>Eukaryota</taxon>
        <taxon>Metazoa</taxon>
        <taxon>Ecdysozoa</taxon>
        <taxon>Arthropoda</taxon>
        <taxon>Hexapoda</taxon>
        <taxon>Insecta</taxon>
        <taxon>Pterygota</taxon>
        <taxon>Neoptera</taxon>
        <taxon>Endopterygota</taxon>
        <taxon>Hymenoptera</taxon>
        <taxon>Apocrita</taxon>
        <taxon>Aculeata</taxon>
        <taxon>Apoidea</taxon>
        <taxon>Anthophila</taxon>
        <taxon>Apidae</taxon>
        <taxon>Apis</taxon>
    </lineage>
</organism>
<dbReference type="Proteomes" id="UP000005203">
    <property type="component" value="Linkage group LG4"/>
</dbReference>
<reference evidence="1" key="1">
    <citation type="submission" date="2021-01" db="UniProtKB">
        <authorList>
            <consortium name="EnsemblMetazoa"/>
        </authorList>
    </citation>
    <scope>IDENTIFICATION</scope>
    <source>
        <strain evidence="1">DH4</strain>
    </source>
</reference>
<protein>
    <submittedName>
        <fullName evidence="3">Uncharacterized protein LOC102653803</fullName>
    </submittedName>
</protein>
<dbReference type="KEGG" id="ame:102653803"/>
<evidence type="ECO:0000313" key="3">
    <source>
        <dbReference type="RefSeq" id="XP_006557980.1"/>
    </source>
</evidence>
<dbReference type="OrthoDB" id="10268650at2759"/>
<sequence>MQGRGQLGGVRFSEPECIQNCRGYLLREIRTVRGEHGGLVCHGPRWEASKPEVVYRGRELLWQPRFALTPGRSSVFRVIRKCSIIRDHCILSCTASSSRTKVPQACTYALCLCQR</sequence>
<name>A0A7M7GKS6_APIME</name>